<dbReference type="RefSeq" id="WP_202061757.1">
    <property type="nucleotide sequence ID" value="NZ_JAEQMY010000025.1"/>
</dbReference>
<dbReference type="EMBL" id="JAEQMY010000025">
    <property type="protein sequence ID" value="MBL0405628.1"/>
    <property type="molecule type" value="Genomic_DNA"/>
</dbReference>
<evidence type="ECO:0000256" key="6">
    <source>
        <dbReference type="ARBA" id="ARBA00023136"/>
    </source>
</evidence>
<evidence type="ECO:0000256" key="7">
    <source>
        <dbReference type="SAM" id="Phobius"/>
    </source>
</evidence>
<dbReference type="AlphaFoldDB" id="A0A937CXK0"/>
<reference evidence="9" key="1">
    <citation type="submission" date="2021-01" db="EMBL/GenBank/DDBJ databases">
        <title>Microvirga sp.</title>
        <authorList>
            <person name="Kim M.K."/>
        </authorList>
    </citation>
    <scope>NUCLEOTIDE SEQUENCE</scope>
    <source>
        <strain evidence="9">5420S-16</strain>
    </source>
</reference>
<evidence type="ECO:0000256" key="5">
    <source>
        <dbReference type="ARBA" id="ARBA00022989"/>
    </source>
</evidence>
<accession>A0A937CXK0</accession>
<evidence type="ECO:0000313" key="10">
    <source>
        <dbReference type="Proteomes" id="UP000605848"/>
    </source>
</evidence>
<dbReference type="Gene3D" id="3.30.240.20">
    <property type="entry name" value="bsu07140 like domains"/>
    <property type="match status" value="1"/>
</dbReference>
<dbReference type="GO" id="GO:0005886">
    <property type="term" value="C:plasma membrane"/>
    <property type="evidence" value="ECO:0007669"/>
    <property type="project" value="UniProtKB-SubCell"/>
</dbReference>
<proteinExistence type="inferred from homology"/>
<keyword evidence="5 7" id="KW-1133">Transmembrane helix</keyword>
<dbReference type="InterPro" id="IPR007353">
    <property type="entry name" value="DUF421"/>
</dbReference>
<dbReference type="Pfam" id="PF04239">
    <property type="entry name" value="DUF421"/>
    <property type="match status" value="1"/>
</dbReference>
<keyword evidence="3" id="KW-1003">Cell membrane</keyword>
<dbReference type="PANTHER" id="PTHR34582:SF6">
    <property type="entry name" value="UPF0702 TRANSMEMBRANE PROTEIN YCAP"/>
    <property type="match status" value="1"/>
</dbReference>
<feature type="transmembrane region" description="Helical" evidence="7">
    <location>
        <begin position="53"/>
        <end position="71"/>
    </location>
</feature>
<feature type="transmembrane region" description="Helical" evidence="7">
    <location>
        <begin position="23"/>
        <end position="41"/>
    </location>
</feature>
<evidence type="ECO:0000256" key="3">
    <source>
        <dbReference type="ARBA" id="ARBA00022475"/>
    </source>
</evidence>
<keyword evidence="4 7" id="KW-0812">Transmembrane</keyword>
<name>A0A937CXK0_9HYPH</name>
<feature type="domain" description="YetF C-terminal" evidence="8">
    <location>
        <begin position="100"/>
        <end position="169"/>
    </location>
</feature>
<evidence type="ECO:0000256" key="1">
    <source>
        <dbReference type="ARBA" id="ARBA00004651"/>
    </source>
</evidence>
<dbReference type="PANTHER" id="PTHR34582">
    <property type="entry name" value="UPF0702 TRANSMEMBRANE PROTEIN YCAP"/>
    <property type="match status" value="1"/>
</dbReference>
<comment type="caution">
    <text evidence="9">The sequence shown here is derived from an EMBL/GenBank/DDBJ whole genome shotgun (WGS) entry which is preliminary data.</text>
</comment>
<evidence type="ECO:0000256" key="4">
    <source>
        <dbReference type="ARBA" id="ARBA00022692"/>
    </source>
</evidence>
<sequence length="191" mass="21305">MEEFMGLADRVLGLGLESRDIDLLRMCLRAVIVYVVTVAIVRLGKKRFMGRTTAFDVILGIMLGSIVSRAITGNAPFFPALVASAVLMAMHWLFSGIALHWHGFGRAIKGKPELLVRDGKVDQEMMRRVHMTEHDLWEDLRGKSVSDLKQVDEARLERSGNLSVIKAKPEPKILEVRVAEGVQTVRIELTG</sequence>
<protein>
    <submittedName>
        <fullName evidence="9">DUF421 domain-containing protein</fullName>
    </submittedName>
</protein>
<keyword evidence="6 7" id="KW-0472">Membrane</keyword>
<feature type="transmembrane region" description="Helical" evidence="7">
    <location>
        <begin position="77"/>
        <end position="101"/>
    </location>
</feature>
<organism evidence="9 10">
    <name type="scientific">Microvirga aerilata</name>
    <dbReference type="NCBI Taxonomy" id="670292"/>
    <lineage>
        <taxon>Bacteria</taxon>
        <taxon>Pseudomonadati</taxon>
        <taxon>Pseudomonadota</taxon>
        <taxon>Alphaproteobacteria</taxon>
        <taxon>Hyphomicrobiales</taxon>
        <taxon>Methylobacteriaceae</taxon>
        <taxon>Microvirga</taxon>
    </lineage>
</organism>
<evidence type="ECO:0000313" key="9">
    <source>
        <dbReference type="EMBL" id="MBL0405628.1"/>
    </source>
</evidence>
<keyword evidence="10" id="KW-1185">Reference proteome</keyword>
<dbReference type="Proteomes" id="UP000605848">
    <property type="component" value="Unassembled WGS sequence"/>
</dbReference>
<gene>
    <name evidence="9" type="ORF">JKG68_16800</name>
</gene>
<evidence type="ECO:0000256" key="2">
    <source>
        <dbReference type="ARBA" id="ARBA00006448"/>
    </source>
</evidence>
<comment type="subcellular location">
    <subcellularLocation>
        <location evidence="1">Cell membrane</location>
        <topology evidence="1">Multi-pass membrane protein</topology>
    </subcellularLocation>
</comment>
<dbReference type="InterPro" id="IPR023090">
    <property type="entry name" value="UPF0702_alpha/beta_dom_sf"/>
</dbReference>
<evidence type="ECO:0000259" key="8">
    <source>
        <dbReference type="Pfam" id="PF04239"/>
    </source>
</evidence>
<comment type="similarity">
    <text evidence="2">Belongs to the UPF0702 family.</text>
</comment>